<dbReference type="GO" id="GO:0000287">
    <property type="term" value="F:magnesium ion binding"/>
    <property type="evidence" value="ECO:0007669"/>
    <property type="project" value="UniProtKB-UniRule"/>
</dbReference>
<keyword evidence="2 5" id="KW-0540">Nuclease</keyword>
<evidence type="ECO:0000256" key="3">
    <source>
        <dbReference type="ARBA" id="ARBA00022723"/>
    </source>
</evidence>
<comment type="caution">
    <text evidence="7">The sequence shown here is derived from an EMBL/GenBank/DDBJ whole genome shotgun (WGS) entry which is preliminary data.</text>
</comment>
<dbReference type="RefSeq" id="WP_142085857.1">
    <property type="nucleotide sequence ID" value="NZ_VFPT01000005.1"/>
</dbReference>
<dbReference type="GO" id="GO:0090729">
    <property type="term" value="F:toxin activity"/>
    <property type="evidence" value="ECO:0007669"/>
    <property type="project" value="UniProtKB-KW"/>
</dbReference>
<dbReference type="Proteomes" id="UP000320582">
    <property type="component" value="Unassembled WGS sequence"/>
</dbReference>
<dbReference type="OrthoDB" id="32625at2"/>
<keyword evidence="1 5" id="KW-1277">Toxin-antitoxin system</keyword>
<dbReference type="SUPFAM" id="SSF88723">
    <property type="entry name" value="PIN domain-like"/>
    <property type="match status" value="1"/>
</dbReference>
<name>A0A543K3Y7_9RHOB</name>
<proteinExistence type="inferred from homology"/>
<dbReference type="AlphaFoldDB" id="A0A543K3Y7"/>
<evidence type="ECO:0000259" key="6">
    <source>
        <dbReference type="Pfam" id="PF01850"/>
    </source>
</evidence>
<keyword evidence="3 5" id="KW-0479">Metal-binding</keyword>
<dbReference type="GO" id="GO:0016787">
    <property type="term" value="F:hydrolase activity"/>
    <property type="evidence" value="ECO:0007669"/>
    <property type="project" value="UniProtKB-KW"/>
</dbReference>
<accession>A0A543K3Y7</accession>
<dbReference type="InterPro" id="IPR022907">
    <property type="entry name" value="VapC_family"/>
</dbReference>
<protein>
    <recommendedName>
        <fullName evidence="5">Ribonuclease VapC</fullName>
        <shortName evidence="5">RNase VapC</shortName>
        <ecNumber evidence="5">3.1.-.-</ecNumber>
    </recommendedName>
    <alternativeName>
        <fullName evidence="5">Toxin VapC</fullName>
    </alternativeName>
</protein>
<dbReference type="Gene3D" id="3.40.50.1010">
    <property type="entry name" value="5'-nuclease"/>
    <property type="match status" value="1"/>
</dbReference>
<reference evidence="7 8" key="1">
    <citation type="submission" date="2019-06" db="EMBL/GenBank/DDBJ databases">
        <title>Genomic Encyclopedia of Archaeal and Bacterial Type Strains, Phase II (KMG-II): from individual species to whole genera.</title>
        <authorList>
            <person name="Goeker M."/>
        </authorList>
    </citation>
    <scope>NUCLEOTIDE SEQUENCE [LARGE SCALE GENOMIC DNA]</scope>
    <source>
        <strain evidence="7 8">DSM 18423</strain>
    </source>
</reference>
<evidence type="ECO:0000256" key="1">
    <source>
        <dbReference type="ARBA" id="ARBA00022649"/>
    </source>
</evidence>
<comment type="function">
    <text evidence="5">Toxic component of a toxin-antitoxin (TA) system. An RNase.</text>
</comment>
<comment type="cofactor">
    <cofactor evidence="5">
        <name>Mg(2+)</name>
        <dbReference type="ChEBI" id="CHEBI:18420"/>
    </cofactor>
</comment>
<feature type="binding site" evidence="5">
    <location>
        <position position="4"/>
    </location>
    <ligand>
        <name>Mg(2+)</name>
        <dbReference type="ChEBI" id="CHEBI:18420"/>
    </ligand>
</feature>
<dbReference type="Pfam" id="PF01850">
    <property type="entry name" value="PIN"/>
    <property type="match status" value="1"/>
</dbReference>
<evidence type="ECO:0000313" key="7">
    <source>
        <dbReference type="EMBL" id="TQM89790.1"/>
    </source>
</evidence>
<evidence type="ECO:0000313" key="8">
    <source>
        <dbReference type="Proteomes" id="UP000320582"/>
    </source>
</evidence>
<dbReference type="GO" id="GO:0004540">
    <property type="term" value="F:RNA nuclease activity"/>
    <property type="evidence" value="ECO:0007669"/>
    <property type="project" value="InterPro"/>
</dbReference>
<dbReference type="CDD" id="cd09871">
    <property type="entry name" value="PIN_MtVapC28-VapC30-like"/>
    <property type="match status" value="1"/>
</dbReference>
<dbReference type="HAMAP" id="MF_00265">
    <property type="entry name" value="VapC_Nob1"/>
    <property type="match status" value="1"/>
</dbReference>
<feature type="domain" description="PIN" evidence="6">
    <location>
        <begin position="1"/>
        <end position="139"/>
    </location>
</feature>
<organism evidence="7 8">
    <name type="scientific">Roseinatronobacter monicus</name>
    <dbReference type="NCBI Taxonomy" id="393481"/>
    <lineage>
        <taxon>Bacteria</taxon>
        <taxon>Pseudomonadati</taxon>
        <taxon>Pseudomonadota</taxon>
        <taxon>Alphaproteobacteria</taxon>
        <taxon>Rhodobacterales</taxon>
        <taxon>Paracoccaceae</taxon>
        <taxon>Roseinatronobacter</taxon>
    </lineage>
</organism>
<dbReference type="InterPro" id="IPR029060">
    <property type="entry name" value="PIN-like_dom_sf"/>
</dbReference>
<evidence type="ECO:0000256" key="2">
    <source>
        <dbReference type="ARBA" id="ARBA00022722"/>
    </source>
</evidence>
<dbReference type="EC" id="3.1.-.-" evidence="5"/>
<feature type="binding site" evidence="5">
    <location>
        <position position="114"/>
    </location>
    <ligand>
        <name>Mg(2+)</name>
        <dbReference type="ChEBI" id="CHEBI:18420"/>
    </ligand>
</feature>
<evidence type="ECO:0000256" key="5">
    <source>
        <dbReference type="HAMAP-Rule" id="MF_00265"/>
    </source>
</evidence>
<dbReference type="EMBL" id="VFPT01000005">
    <property type="protein sequence ID" value="TQM89790.1"/>
    <property type="molecule type" value="Genomic_DNA"/>
</dbReference>
<comment type="similarity">
    <text evidence="5">Belongs to the PINc/VapC protein family.</text>
</comment>
<keyword evidence="4 5" id="KW-0378">Hydrolase</keyword>
<keyword evidence="5" id="KW-0800">Toxin</keyword>
<evidence type="ECO:0000256" key="4">
    <source>
        <dbReference type="ARBA" id="ARBA00022801"/>
    </source>
</evidence>
<gene>
    <name evidence="5" type="primary">vapC</name>
    <name evidence="7" type="ORF">BD293_4475</name>
</gene>
<keyword evidence="5" id="KW-0460">Magnesium</keyword>
<keyword evidence="8" id="KW-1185">Reference proteome</keyword>
<dbReference type="InterPro" id="IPR002716">
    <property type="entry name" value="PIN_dom"/>
</dbReference>
<sequence length="141" mass="15387">MFLDASVIVAVLKNEPESPALLNAMEGARGKLRHSGITRLEASMALARTYKEQRGDTHATAQDFETASQLVSELLEVLESYEVHITGSIADAAIRALAQYGHMVGHKAKLKFGDALSYACAKAYHAPLLYKGKDFKHTDLL</sequence>